<evidence type="ECO:0000256" key="5">
    <source>
        <dbReference type="ARBA" id="ARBA00022989"/>
    </source>
</evidence>
<accession>A0ABP6SS93</accession>
<comment type="subcellular location">
    <subcellularLocation>
        <location evidence="1">Membrane</location>
        <topology evidence="1">Multi-pass membrane protein</topology>
    </subcellularLocation>
</comment>
<organism evidence="11 12">
    <name type="scientific">Cryptosporangium minutisporangium</name>
    <dbReference type="NCBI Taxonomy" id="113569"/>
    <lineage>
        <taxon>Bacteria</taxon>
        <taxon>Bacillati</taxon>
        <taxon>Actinomycetota</taxon>
        <taxon>Actinomycetes</taxon>
        <taxon>Cryptosporangiales</taxon>
        <taxon>Cryptosporangiaceae</taxon>
        <taxon>Cryptosporangium</taxon>
    </lineage>
</organism>
<feature type="region of interest" description="Disordered" evidence="8">
    <location>
        <begin position="108"/>
        <end position="128"/>
    </location>
</feature>
<dbReference type="RefSeq" id="WP_345727095.1">
    <property type="nucleotide sequence ID" value="NZ_BAAAYN010000007.1"/>
</dbReference>
<evidence type="ECO:0000256" key="7">
    <source>
        <dbReference type="ARBA" id="ARBA00023235"/>
    </source>
</evidence>
<evidence type="ECO:0000313" key="11">
    <source>
        <dbReference type="EMBL" id="GAA3384282.1"/>
    </source>
</evidence>
<dbReference type="EMBL" id="BAAAYN010000007">
    <property type="protein sequence ID" value="GAA3384282.1"/>
    <property type="molecule type" value="Genomic_DNA"/>
</dbReference>
<reference evidence="12" key="1">
    <citation type="journal article" date="2019" name="Int. J. Syst. Evol. Microbiol.">
        <title>The Global Catalogue of Microorganisms (GCM) 10K type strain sequencing project: providing services to taxonomists for standard genome sequencing and annotation.</title>
        <authorList>
            <consortium name="The Broad Institute Genomics Platform"/>
            <consortium name="The Broad Institute Genome Sequencing Center for Infectious Disease"/>
            <person name="Wu L."/>
            <person name="Ma J."/>
        </authorList>
    </citation>
    <scope>NUCLEOTIDE SEQUENCE [LARGE SCALE GENOMIC DNA]</scope>
    <source>
        <strain evidence="12">JCM 9458</strain>
    </source>
</reference>
<feature type="transmembrane region" description="Helical" evidence="9">
    <location>
        <begin position="31"/>
        <end position="50"/>
    </location>
</feature>
<evidence type="ECO:0000256" key="4">
    <source>
        <dbReference type="ARBA" id="ARBA00022746"/>
    </source>
</evidence>
<dbReference type="Proteomes" id="UP001501676">
    <property type="component" value="Unassembled WGS sequence"/>
</dbReference>
<evidence type="ECO:0000256" key="9">
    <source>
        <dbReference type="SAM" id="Phobius"/>
    </source>
</evidence>
<keyword evidence="3 9" id="KW-0812">Transmembrane</keyword>
<sequence length="128" mass="14307">MTYTQAAVLGVVVALVVDLFGWRTRLVTRRVWWVAYAIVVFFQLLTNGFLTGRRIVRYDPDAILGDGGPQFFGDGRIVYAPVEDLLFGFALVLFAVSTWVRLGRSRISGGPGPRGRVREPRPRPGGRR</sequence>
<feature type="transmembrane region" description="Helical" evidence="9">
    <location>
        <begin position="85"/>
        <end position="102"/>
    </location>
</feature>
<evidence type="ECO:0000256" key="1">
    <source>
        <dbReference type="ARBA" id="ARBA00004141"/>
    </source>
</evidence>
<protein>
    <recommendedName>
        <fullName evidence="10">Lycopene cyclase domain-containing protein</fullName>
    </recommendedName>
</protein>
<comment type="pathway">
    <text evidence="2">Carotenoid biosynthesis.</text>
</comment>
<dbReference type="Pfam" id="PF18916">
    <property type="entry name" value="Lycopene_cyc"/>
    <property type="match status" value="1"/>
</dbReference>
<evidence type="ECO:0000256" key="3">
    <source>
        <dbReference type="ARBA" id="ARBA00022692"/>
    </source>
</evidence>
<evidence type="ECO:0000256" key="2">
    <source>
        <dbReference type="ARBA" id="ARBA00004829"/>
    </source>
</evidence>
<comment type="caution">
    <text evidence="11">The sequence shown here is derived from an EMBL/GenBank/DDBJ whole genome shotgun (WGS) entry which is preliminary data.</text>
</comment>
<evidence type="ECO:0000313" key="12">
    <source>
        <dbReference type="Proteomes" id="UP001501676"/>
    </source>
</evidence>
<keyword evidence="5 9" id="KW-1133">Transmembrane helix</keyword>
<keyword evidence="7" id="KW-0413">Isomerase</keyword>
<feature type="domain" description="Lycopene cyclase" evidence="10">
    <location>
        <begin position="2"/>
        <end position="97"/>
    </location>
</feature>
<keyword evidence="12" id="KW-1185">Reference proteome</keyword>
<dbReference type="InterPro" id="IPR017825">
    <property type="entry name" value="Lycopene_cyclase_dom"/>
</dbReference>
<keyword evidence="4" id="KW-0125">Carotenoid biosynthesis</keyword>
<gene>
    <name evidence="11" type="ORF">GCM10020369_13390</name>
</gene>
<name>A0ABP6SS93_9ACTN</name>
<keyword evidence="6 9" id="KW-0472">Membrane</keyword>
<proteinExistence type="predicted"/>
<evidence type="ECO:0000256" key="8">
    <source>
        <dbReference type="SAM" id="MobiDB-lite"/>
    </source>
</evidence>
<feature type="transmembrane region" description="Helical" evidence="9">
    <location>
        <begin position="6"/>
        <end position="24"/>
    </location>
</feature>
<evidence type="ECO:0000256" key="6">
    <source>
        <dbReference type="ARBA" id="ARBA00023136"/>
    </source>
</evidence>
<evidence type="ECO:0000259" key="10">
    <source>
        <dbReference type="Pfam" id="PF18916"/>
    </source>
</evidence>